<dbReference type="SUPFAM" id="SSF53474">
    <property type="entry name" value="alpha/beta-Hydrolases"/>
    <property type="match status" value="1"/>
</dbReference>
<proteinExistence type="predicted"/>
<dbReference type="InterPro" id="IPR051044">
    <property type="entry name" value="MAG_DAG_Lipase"/>
</dbReference>
<dbReference type="Gene3D" id="3.40.50.1820">
    <property type="entry name" value="alpha/beta hydrolase"/>
    <property type="match status" value="1"/>
</dbReference>
<protein>
    <submittedName>
        <fullName evidence="2">Alpha/beta hydrolase</fullName>
    </submittedName>
</protein>
<dbReference type="AlphaFoldDB" id="A0A371IZF2"/>
<reference evidence="2 3" key="1">
    <citation type="journal article" date="2017" name="Genome Announc.">
        <title>Draft Genome Sequence of Romboutsia weinsteinii sp. nov. Strain CCRI-19649(T) Isolated from Surface Water.</title>
        <authorList>
            <person name="Maheux A.F."/>
            <person name="Boudreau D.K."/>
            <person name="Berube E."/>
            <person name="Boissinot M."/>
            <person name="Cantin P."/>
            <person name="Raymond F."/>
            <person name="Corbeil J."/>
            <person name="Omar R.F."/>
            <person name="Bergeron M.G."/>
        </authorList>
    </citation>
    <scope>NUCLEOTIDE SEQUENCE [LARGE SCALE GENOMIC DNA]</scope>
    <source>
        <strain evidence="2 3">CCRI-19649</strain>
    </source>
</reference>
<evidence type="ECO:0000313" key="3">
    <source>
        <dbReference type="Proteomes" id="UP000215694"/>
    </source>
</evidence>
<dbReference type="Proteomes" id="UP000215694">
    <property type="component" value="Unassembled WGS sequence"/>
</dbReference>
<organism evidence="2 3">
    <name type="scientific">Romboutsia weinsteinii</name>
    <dbReference type="NCBI Taxonomy" id="2020949"/>
    <lineage>
        <taxon>Bacteria</taxon>
        <taxon>Bacillati</taxon>
        <taxon>Bacillota</taxon>
        <taxon>Clostridia</taxon>
        <taxon>Peptostreptococcales</taxon>
        <taxon>Peptostreptococcaceae</taxon>
        <taxon>Romboutsia</taxon>
    </lineage>
</organism>
<keyword evidence="2" id="KW-0378">Hydrolase</keyword>
<dbReference type="GO" id="GO:0016787">
    <property type="term" value="F:hydrolase activity"/>
    <property type="evidence" value="ECO:0007669"/>
    <property type="project" value="UniProtKB-KW"/>
</dbReference>
<evidence type="ECO:0000313" key="2">
    <source>
        <dbReference type="EMBL" id="RDY25859.1"/>
    </source>
</evidence>
<accession>A0A371IZF2</accession>
<dbReference type="Pfam" id="PF12146">
    <property type="entry name" value="Hydrolase_4"/>
    <property type="match status" value="1"/>
</dbReference>
<dbReference type="InterPro" id="IPR022742">
    <property type="entry name" value="Hydrolase_4"/>
</dbReference>
<dbReference type="RefSeq" id="WP_094368382.1">
    <property type="nucleotide sequence ID" value="NZ_NOJY02000044.1"/>
</dbReference>
<keyword evidence="3" id="KW-1185">Reference proteome</keyword>
<dbReference type="InterPro" id="IPR029058">
    <property type="entry name" value="AB_hydrolase_fold"/>
</dbReference>
<evidence type="ECO:0000259" key="1">
    <source>
        <dbReference type="Pfam" id="PF12146"/>
    </source>
</evidence>
<comment type="caution">
    <text evidence="2">The sequence shown here is derived from an EMBL/GenBank/DDBJ whole genome shotgun (WGS) entry which is preliminary data.</text>
</comment>
<gene>
    <name evidence="2" type="ORF">CHL78_016065</name>
</gene>
<dbReference type="EMBL" id="NOJY02000044">
    <property type="protein sequence ID" value="RDY25859.1"/>
    <property type="molecule type" value="Genomic_DNA"/>
</dbReference>
<dbReference type="OrthoDB" id="9806902at2"/>
<feature type="domain" description="Serine aminopeptidase S33" evidence="1">
    <location>
        <begin position="27"/>
        <end position="253"/>
    </location>
</feature>
<name>A0A371IZF2_9FIRM</name>
<sequence>MDFESIGLAIKSFDDINIHYKKNMVDNPSAIILISHGLAEHSGRYDYTVNKLNSFGYGVYRYDHRGHGLSDGRRGYLKDTSYLFEDLNSIVDLIKSENPNVPIFLLGHSIGGHSLAGFGCKYKDKVNGMVFSSPLVCDSGNWFDFYDYDDEPFLSVPVPNPHSLSHDIKAIDSYEKDSLILDNLTIEMYKALSISCDNMVSDLKNFTYPCFIVHGSSDTIVSCEDSKFFYENISSTDKELRILNGLYHSLLDEVVKDELLEEISKWIEVRLS</sequence>
<dbReference type="PANTHER" id="PTHR11614">
    <property type="entry name" value="PHOSPHOLIPASE-RELATED"/>
    <property type="match status" value="1"/>
</dbReference>